<keyword evidence="6 9" id="KW-1133">Transmembrane helix</keyword>
<reference evidence="11 12" key="1">
    <citation type="journal article" date="2018" name="G3 (Bethesda)">
        <title>Phylogenetic and Phylogenomic Definition of Rhizopus Species.</title>
        <authorList>
            <person name="Gryganskyi A.P."/>
            <person name="Golan J."/>
            <person name="Dolatabadi S."/>
            <person name="Mondo S."/>
            <person name="Robb S."/>
            <person name="Idnurm A."/>
            <person name="Muszewska A."/>
            <person name="Steczkiewicz K."/>
            <person name="Masonjones S."/>
            <person name="Liao H.L."/>
            <person name="Gajdeczka M.T."/>
            <person name="Anike F."/>
            <person name="Vuek A."/>
            <person name="Anishchenko I.M."/>
            <person name="Voigt K."/>
            <person name="de Hoog G.S."/>
            <person name="Smith M.E."/>
            <person name="Heitman J."/>
            <person name="Vilgalys R."/>
            <person name="Stajich J.E."/>
        </authorList>
    </citation>
    <scope>NUCLEOTIDE SEQUENCE [LARGE SCALE GENOMIC DNA]</scope>
    <source>
        <strain evidence="11 12">LSU 92-RS-03</strain>
    </source>
</reference>
<gene>
    <name evidence="11" type="ORF">CU098_011268</name>
</gene>
<feature type="transmembrane region" description="Helical" evidence="9">
    <location>
        <begin position="398"/>
        <end position="422"/>
    </location>
</feature>
<protein>
    <recommendedName>
        <fullName evidence="10">Citrate transporter-like domain-containing protein</fullName>
    </recommendedName>
</protein>
<dbReference type="EMBL" id="PJQM01001819">
    <property type="protein sequence ID" value="RCI00636.1"/>
    <property type="molecule type" value="Genomic_DNA"/>
</dbReference>
<feature type="compositionally biased region" description="Polar residues" evidence="8">
    <location>
        <begin position="190"/>
        <end position="206"/>
    </location>
</feature>
<comment type="similarity">
    <text evidence="2">Belongs to the CitM (TC 2.A.11) transporter family.</text>
</comment>
<comment type="caution">
    <text evidence="11">The sequence shown here is derived from an EMBL/GenBank/DDBJ whole genome shotgun (WGS) entry which is preliminary data.</text>
</comment>
<dbReference type="GO" id="GO:0015105">
    <property type="term" value="F:arsenite transmembrane transporter activity"/>
    <property type="evidence" value="ECO:0007669"/>
    <property type="project" value="InterPro"/>
</dbReference>
<dbReference type="PANTHER" id="PTHR43302">
    <property type="entry name" value="TRANSPORTER ARSB-RELATED"/>
    <property type="match status" value="1"/>
</dbReference>
<evidence type="ECO:0000256" key="5">
    <source>
        <dbReference type="ARBA" id="ARBA00022692"/>
    </source>
</evidence>
<dbReference type="STRING" id="4846.A0A367KEJ6"/>
<evidence type="ECO:0000256" key="8">
    <source>
        <dbReference type="SAM" id="MobiDB-lite"/>
    </source>
</evidence>
<dbReference type="OrthoDB" id="442352at2759"/>
<dbReference type="AlphaFoldDB" id="A0A367KEJ6"/>
<feature type="transmembrane region" description="Helical" evidence="9">
    <location>
        <begin position="46"/>
        <end position="67"/>
    </location>
</feature>
<feature type="non-terminal residue" evidence="11">
    <location>
        <position position="1"/>
    </location>
</feature>
<comment type="subcellular location">
    <subcellularLocation>
        <location evidence="1">Cell membrane</location>
        <topology evidence="1">Multi-pass membrane protein</topology>
    </subcellularLocation>
</comment>
<dbReference type="PRINTS" id="PR00758">
    <property type="entry name" value="ARSENICPUMP"/>
</dbReference>
<feature type="transmembrane region" description="Helical" evidence="9">
    <location>
        <begin position="7"/>
        <end position="26"/>
    </location>
</feature>
<dbReference type="GO" id="GO:0005886">
    <property type="term" value="C:plasma membrane"/>
    <property type="evidence" value="ECO:0007669"/>
    <property type="project" value="UniProtKB-SubCell"/>
</dbReference>
<evidence type="ECO:0000256" key="3">
    <source>
        <dbReference type="ARBA" id="ARBA00022448"/>
    </source>
</evidence>
<dbReference type="InterPro" id="IPR004680">
    <property type="entry name" value="Cit_transptr-like_dom"/>
</dbReference>
<dbReference type="PANTHER" id="PTHR43302:SF5">
    <property type="entry name" value="TRANSPORTER ARSB-RELATED"/>
    <property type="match status" value="1"/>
</dbReference>
<evidence type="ECO:0000256" key="1">
    <source>
        <dbReference type="ARBA" id="ARBA00004651"/>
    </source>
</evidence>
<keyword evidence="4" id="KW-1003">Cell membrane</keyword>
<name>A0A367KEJ6_RHIST</name>
<evidence type="ECO:0000256" key="9">
    <source>
        <dbReference type="SAM" id="Phobius"/>
    </source>
</evidence>
<dbReference type="Pfam" id="PF03600">
    <property type="entry name" value="CitMHS"/>
    <property type="match status" value="1"/>
</dbReference>
<evidence type="ECO:0000313" key="11">
    <source>
        <dbReference type="EMBL" id="RCI00636.1"/>
    </source>
</evidence>
<evidence type="ECO:0000259" key="10">
    <source>
        <dbReference type="Pfam" id="PF03600"/>
    </source>
</evidence>
<keyword evidence="7 9" id="KW-0472">Membrane</keyword>
<feature type="transmembrane region" description="Helical" evidence="9">
    <location>
        <begin position="352"/>
        <end position="378"/>
    </location>
</feature>
<feature type="region of interest" description="Disordered" evidence="8">
    <location>
        <begin position="182"/>
        <end position="209"/>
    </location>
</feature>
<accession>A0A367KEJ6</accession>
<proteinExistence type="inferred from homology"/>
<dbReference type="Pfam" id="PF02040">
    <property type="entry name" value="ArsB"/>
    <property type="match status" value="1"/>
</dbReference>
<evidence type="ECO:0000256" key="7">
    <source>
        <dbReference type="ARBA" id="ARBA00023136"/>
    </source>
</evidence>
<keyword evidence="3" id="KW-0813">Transport</keyword>
<feature type="transmembrane region" description="Helical" evidence="9">
    <location>
        <begin position="304"/>
        <end position="331"/>
    </location>
</feature>
<keyword evidence="12" id="KW-1185">Reference proteome</keyword>
<feature type="transmembrane region" description="Helical" evidence="9">
    <location>
        <begin position="262"/>
        <end position="284"/>
    </location>
</feature>
<dbReference type="InterPro" id="IPR000802">
    <property type="entry name" value="Arsenical_pump_ArsB"/>
</dbReference>
<evidence type="ECO:0000313" key="12">
    <source>
        <dbReference type="Proteomes" id="UP000253551"/>
    </source>
</evidence>
<organism evidence="11 12">
    <name type="scientific">Rhizopus stolonifer</name>
    <name type="common">Rhizopus nigricans</name>
    <dbReference type="NCBI Taxonomy" id="4846"/>
    <lineage>
        <taxon>Eukaryota</taxon>
        <taxon>Fungi</taxon>
        <taxon>Fungi incertae sedis</taxon>
        <taxon>Mucoromycota</taxon>
        <taxon>Mucoromycotina</taxon>
        <taxon>Mucoromycetes</taxon>
        <taxon>Mucorales</taxon>
        <taxon>Mucorineae</taxon>
        <taxon>Rhizopodaceae</taxon>
        <taxon>Rhizopus</taxon>
    </lineage>
</organism>
<evidence type="ECO:0000256" key="4">
    <source>
        <dbReference type="ARBA" id="ARBA00022475"/>
    </source>
</evidence>
<keyword evidence="5 9" id="KW-0812">Transmembrane</keyword>
<feature type="transmembrane region" description="Helical" evidence="9">
    <location>
        <begin position="88"/>
        <end position="110"/>
    </location>
</feature>
<sequence length="424" mass="47343">SDIRPTAFLMSEFTTANIASMALYIGNPTNVVVSEAYKISFITYSAWMLLPTVVCILLAYIVLRVLFRGNYYLPRHIQPPDADPKSVLIDPQGAIFGLVLLGCCLATLVGTSFANVPVWMVTLPFAFVMFLRDIRHDLGISFSHIFPIKRRYLRPVLHTAKHDEVLIFDQTQEIHLDSIHSPSRLHKSTSDSVVPEQTTDLGSTPLGQLGKRRTSNIQPSLSSDQIVQNNVTSTKTTNNNVIKPFQKLYKWFSARFPTLKAVFMRMPWSILPFSLGMFMLIEALAEKGWVSIFATAMAVFAKNYATAVFGMVFVSILACQLLNNLPMTILFTQIIQHPNFTQHVHSEATMQGFLLGLIVGSNLGACLTLVGSLAGIMFDHILKTKGIYTLGYFQFLKWNLVILPVIALGACAVLIGEIWFVYLR</sequence>
<feature type="domain" description="Citrate transporter-like" evidence="10">
    <location>
        <begin position="3"/>
        <end position="133"/>
    </location>
</feature>
<evidence type="ECO:0000256" key="6">
    <source>
        <dbReference type="ARBA" id="ARBA00022989"/>
    </source>
</evidence>
<evidence type="ECO:0000256" key="2">
    <source>
        <dbReference type="ARBA" id="ARBA00009843"/>
    </source>
</evidence>
<dbReference type="Proteomes" id="UP000253551">
    <property type="component" value="Unassembled WGS sequence"/>
</dbReference>